<organism evidence="14 15">
    <name type="scientific">Giardia intestinalis (strain ATCC 50581 / GS clone H7)</name>
    <name type="common">Giardia lamblia</name>
    <dbReference type="NCBI Taxonomy" id="598745"/>
    <lineage>
        <taxon>Eukaryota</taxon>
        <taxon>Metamonada</taxon>
        <taxon>Diplomonadida</taxon>
        <taxon>Hexamitidae</taxon>
        <taxon>Giardiinae</taxon>
        <taxon>Giardia</taxon>
    </lineage>
</organism>
<dbReference type="VEuPathDB" id="GiardiaDB:GL50581_1134"/>
<keyword evidence="9" id="KW-0333">Golgi apparatus</keyword>
<gene>
    <name evidence="14" type="ORF">GL50581_1134</name>
</gene>
<feature type="domain" description="PX" evidence="13">
    <location>
        <begin position="136"/>
        <end position="253"/>
    </location>
</feature>
<evidence type="ECO:0000313" key="14">
    <source>
        <dbReference type="EMBL" id="EET01609.1"/>
    </source>
</evidence>
<keyword evidence="10" id="KW-0446">Lipid-binding</keyword>
<keyword evidence="11" id="KW-0472">Membrane</keyword>
<evidence type="ECO:0000256" key="3">
    <source>
        <dbReference type="ARBA" id="ARBA00004496"/>
    </source>
</evidence>
<evidence type="ECO:0000256" key="10">
    <source>
        <dbReference type="ARBA" id="ARBA00023121"/>
    </source>
</evidence>
<evidence type="ECO:0000313" key="15">
    <source>
        <dbReference type="Proteomes" id="UP000002488"/>
    </source>
</evidence>
<dbReference type="OMA" id="MVYRRFN"/>
<dbReference type="SMART" id="SM00312">
    <property type="entry name" value="PX"/>
    <property type="match status" value="1"/>
</dbReference>
<dbReference type="InterPro" id="IPR051074">
    <property type="entry name" value="Sorting_Nexin"/>
</dbReference>
<dbReference type="InterPro" id="IPR036871">
    <property type="entry name" value="PX_dom_sf"/>
</dbReference>
<evidence type="ECO:0000259" key="13">
    <source>
        <dbReference type="PROSITE" id="PS50195"/>
    </source>
</evidence>
<evidence type="ECO:0000256" key="4">
    <source>
        <dbReference type="ARBA" id="ARBA00010883"/>
    </source>
</evidence>
<dbReference type="AlphaFoldDB" id="C6LQV4"/>
<reference evidence="14 15" key="1">
    <citation type="journal article" date="2009" name="PLoS Pathog.">
        <title>Draft genome sequencing of giardia intestinalis assemblage B isolate GS: is human giardiasis caused by two different species?</title>
        <authorList>
            <person name="Franzen O."/>
            <person name="Jerlstrom-Hultqvist J."/>
            <person name="Castro E."/>
            <person name="Sherwood E."/>
            <person name="Ankarklev J."/>
            <person name="Reiner D.S."/>
            <person name="Palm D."/>
            <person name="Andersson J.O."/>
            <person name="Andersson B."/>
            <person name="Svard S.G."/>
        </authorList>
    </citation>
    <scope>NUCLEOTIDE SEQUENCE [LARGE SCALE GENOMIC DNA]</scope>
    <source>
        <strain evidence="15">ATCC 50581 / GS clone H7</strain>
    </source>
</reference>
<proteinExistence type="inferred from homology"/>
<dbReference type="InterPro" id="IPR001683">
    <property type="entry name" value="PX_dom"/>
</dbReference>
<protein>
    <recommendedName>
        <fullName evidence="5">Sorting nexin-3</fullName>
    </recommendedName>
</protein>
<sequence length="260" mass="29512">MLCPMRLAGETSFLDVNDKNMLMFEAGSLEALRMDIEAISHSYPEEYEELVSMVDQLSGMVSAGTVTSRETESVVGTLYHALHHIKTYASVDAALSAAKVRANALAEETGKLSATPSTFHPWGKPTVYDPQNPIMHITATIVDQPHTMMDKNHPYTRYRMIFKSESPANKRYYMVYRRFNDVKRLNTALVDLKIGSLPALPPQRSVFQSLYDPLFIEDRRKRLADYLQLLSSMLSVVQTEAFQHFLTEDGQYRAIEEGYT</sequence>
<dbReference type="GO" id="GO:0035091">
    <property type="term" value="F:phosphatidylinositol binding"/>
    <property type="evidence" value="ECO:0007669"/>
    <property type="project" value="InterPro"/>
</dbReference>
<comment type="caution">
    <text evidence="14">The sequence shown here is derived from an EMBL/GenBank/DDBJ whole genome shotgun (WGS) entry which is preliminary data.</text>
</comment>
<evidence type="ECO:0000256" key="9">
    <source>
        <dbReference type="ARBA" id="ARBA00023034"/>
    </source>
</evidence>
<comment type="similarity">
    <text evidence="4">Belongs to the sorting nexin family.</text>
</comment>
<evidence type="ECO:0000256" key="5">
    <source>
        <dbReference type="ARBA" id="ARBA00020436"/>
    </source>
</evidence>
<dbReference type="CDD" id="cd06093">
    <property type="entry name" value="PX_domain"/>
    <property type="match status" value="1"/>
</dbReference>
<accession>C6LQV4</accession>
<name>C6LQV4_GIAIB</name>
<keyword evidence="6" id="KW-0813">Transport</keyword>
<dbReference type="PROSITE" id="PS50195">
    <property type="entry name" value="PX"/>
    <property type="match status" value="1"/>
</dbReference>
<keyword evidence="7" id="KW-0963">Cytoplasm</keyword>
<evidence type="ECO:0000256" key="6">
    <source>
        <dbReference type="ARBA" id="ARBA00022448"/>
    </source>
</evidence>
<evidence type="ECO:0000256" key="7">
    <source>
        <dbReference type="ARBA" id="ARBA00022490"/>
    </source>
</evidence>
<dbReference type="OrthoDB" id="10064318at2759"/>
<dbReference type="Gene3D" id="3.30.1520.10">
    <property type="entry name" value="Phox-like domain"/>
    <property type="match status" value="1"/>
</dbReference>
<dbReference type="SUPFAM" id="SSF64268">
    <property type="entry name" value="PX domain"/>
    <property type="match status" value="1"/>
</dbReference>
<comment type="subcellular location">
    <subcellularLocation>
        <location evidence="3">Cytoplasm</location>
    </subcellularLocation>
    <subcellularLocation>
        <location evidence="2">Golgi apparatus membrane</location>
        <topology evidence="2">Peripheral membrane protein</topology>
        <orientation evidence="2">Cytoplasmic side</orientation>
    </subcellularLocation>
    <subcellularLocation>
        <location evidence="1">Prevacuolar compartment membrane</location>
        <topology evidence="1">Peripheral membrane protein</topology>
        <orientation evidence="1">Cytoplasmic side</orientation>
    </subcellularLocation>
</comment>
<keyword evidence="8" id="KW-0653">Protein transport</keyword>
<evidence type="ECO:0000256" key="11">
    <source>
        <dbReference type="ARBA" id="ARBA00023136"/>
    </source>
</evidence>
<dbReference type="PANTHER" id="PTHR45963:SF2">
    <property type="entry name" value="RE52028P"/>
    <property type="match status" value="1"/>
</dbReference>
<dbReference type="GO" id="GO:0015031">
    <property type="term" value="P:protein transport"/>
    <property type="evidence" value="ECO:0007669"/>
    <property type="project" value="UniProtKB-KW"/>
</dbReference>
<dbReference type="Pfam" id="PF00787">
    <property type="entry name" value="PX"/>
    <property type="match status" value="1"/>
</dbReference>
<dbReference type="Proteomes" id="UP000002488">
    <property type="component" value="Unassembled WGS sequence"/>
</dbReference>
<comment type="function">
    <text evidence="12">Required for retention of late Golgi membrane proteins. Component of the retrieval machinery that functions by direct interaction with the cytosolic tails of certain TGN membrane proteins during the sorting/budding process at the prevacuolar compartment. Binds phosphatidylinositol 3-phosphate (PtdIns(P3)).</text>
</comment>
<evidence type="ECO:0000256" key="2">
    <source>
        <dbReference type="ARBA" id="ARBA00004255"/>
    </source>
</evidence>
<dbReference type="EMBL" id="ACGJ01001563">
    <property type="protein sequence ID" value="EET01609.1"/>
    <property type="molecule type" value="Genomic_DNA"/>
</dbReference>
<evidence type="ECO:0000256" key="1">
    <source>
        <dbReference type="ARBA" id="ARBA00004179"/>
    </source>
</evidence>
<evidence type="ECO:0000256" key="12">
    <source>
        <dbReference type="ARBA" id="ARBA00025533"/>
    </source>
</evidence>
<dbReference type="GO" id="GO:0000139">
    <property type="term" value="C:Golgi membrane"/>
    <property type="evidence" value="ECO:0007669"/>
    <property type="project" value="UniProtKB-SubCell"/>
</dbReference>
<dbReference type="PANTHER" id="PTHR45963">
    <property type="entry name" value="RE52028P"/>
    <property type="match status" value="1"/>
</dbReference>
<evidence type="ECO:0000256" key="8">
    <source>
        <dbReference type="ARBA" id="ARBA00022927"/>
    </source>
</evidence>